<keyword evidence="3" id="KW-0813">Transport</keyword>
<dbReference type="PANTHER" id="PTHR43057">
    <property type="entry name" value="ARSENITE EFFLUX TRANSPORTER"/>
    <property type="match status" value="1"/>
</dbReference>
<keyword evidence="10" id="KW-1185">Reference proteome</keyword>
<dbReference type="InterPro" id="IPR038770">
    <property type="entry name" value="Na+/solute_symporter_sf"/>
</dbReference>
<sequence>MNSPVTEWLERHQIVIYLGGLVAGAAVGLAWPAAGPTWEAAIYPVLGALLYATFLQVPFTKLSAAFRDIKFLTALLVLNFAVVPLVVAALTGLVSLSQAVLLGVLLTLLTPCIDYVIVFCGLAGGNSERLLAAAPLLMLAQMLALPALLWLFVGSDLADIVEVGPFVEAFLILIVLPLTLAWATEALATRHRSGHVISSAMSTAMVPLMTATLFVVVAGQFPKISDQTDQVVRVVPLYAAFLLIMALIGLVAGRLLRLDAGRSRALVFSGATRNSLVVLPLALALPDAYAITAVIVVTQTLIELVGMVIYVRVIPRLIPATAATQ</sequence>
<dbReference type="EMBL" id="OY726397">
    <property type="protein sequence ID" value="CAJ1505368.1"/>
    <property type="molecule type" value="Genomic_DNA"/>
</dbReference>
<dbReference type="Pfam" id="PF01758">
    <property type="entry name" value="SBF"/>
    <property type="match status" value="1"/>
</dbReference>
<feature type="transmembrane region" description="Helical" evidence="8">
    <location>
        <begin position="289"/>
        <end position="311"/>
    </location>
</feature>
<keyword evidence="6 8" id="KW-1133">Transmembrane helix</keyword>
<evidence type="ECO:0000256" key="6">
    <source>
        <dbReference type="ARBA" id="ARBA00022989"/>
    </source>
</evidence>
<feature type="transmembrane region" description="Helical" evidence="8">
    <location>
        <begin position="265"/>
        <end position="283"/>
    </location>
</feature>
<feature type="transmembrane region" description="Helical" evidence="8">
    <location>
        <begin position="14"/>
        <end position="34"/>
    </location>
</feature>
<keyword evidence="7 8" id="KW-0472">Membrane</keyword>
<accession>A0ABM9LVD6</accession>
<evidence type="ECO:0000313" key="9">
    <source>
        <dbReference type="EMBL" id="CAJ1505368.1"/>
    </source>
</evidence>
<dbReference type="InterPro" id="IPR004706">
    <property type="entry name" value="Arsenical-R_Acr3"/>
</dbReference>
<evidence type="ECO:0000256" key="1">
    <source>
        <dbReference type="ARBA" id="ARBA00004651"/>
    </source>
</evidence>
<proteinExistence type="inferred from homology"/>
<keyword evidence="4" id="KW-1003">Cell membrane</keyword>
<dbReference type="Proteomes" id="UP001190465">
    <property type="component" value="Chromosome"/>
</dbReference>
<feature type="transmembrane region" description="Helical" evidence="8">
    <location>
        <begin position="130"/>
        <end position="153"/>
    </location>
</feature>
<evidence type="ECO:0000256" key="7">
    <source>
        <dbReference type="ARBA" id="ARBA00023136"/>
    </source>
</evidence>
<comment type="similarity">
    <text evidence="2">Belongs to the arsenical resistance-3 (ACR3) (TC 2.A.59) family.</text>
</comment>
<keyword evidence="5 8" id="KW-0812">Transmembrane</keyword>
<dbReference type="InterPro" id="IPR002657">
    <property type="entry name" value="BilAc:Na_symport/Acr3"/>
</dbReference>
<gene>
    <name evidence="9" type="ORF">MU0053_002918</name>
</gene>
<evidence type="ECO:0000256" key="3">
    <source>
        <dbReference type="ARBA" id="ARBA00022448"/>
    </source>
</evidence>
<evidence type="ECO:0000256" key="8">
    <source>
        <dbReference type="SAM" id="Phobius"/>
    </source>
</evidence>
<organism evidence="9 10">
    <name type="scientific">[Mycobacterium] burgundiense</name>
    <dbReference type="NCBI Taxonomy" id="3064286"/>
    <lineage>
        <taxon>Bacteria</taxon>
        <taxon>Bacillati</taxon>
        <taxon>Actinomycetota</taxon>
        <taxon>Actinomycetes</taxon>
        <taxon>Mycobacteriales</taxon>
        <taxon>Mycobacteriaceae</taxon>
        <taxon>Mycolicibacterium</taxon>
    </lineage>
</organism>
<reference evidence="9 10" key="1">
    <citation type="submission" date="2023-08" db="EMBL/GenBank/DDBJ databases">
        <authorList>
            <person name="Folkvardsen B D."/>
            <person name="Norman A."/>
        </authorList>
    </citation>
    <scope>NUCLEOTIDE SEQUENCE [LARGE SCALE GENOMIC DNA]</scope>
    <source>
        <strain evidence="9 10">Mu0053</strain>
    </source>
</reference>
<evidence type="ECO:0000256" key="4">
    <source>
        <dbReference type="ARBA" id="ARBA00022475"/>
    </source>
</evidence>
<evidence type="ECO:0000313" key="10">
    <source>
        <dbReference type="Proteomes" id="UP001190465"/>
    </source>
</evidence>
<name>A0ABM9LVD6_9MYCO</name>
<dbReference type="Gene3D" id="1.20.1530.20">
    <property type="match status" value="1"/>
</dbReference>
<feature type="transmembrane region" description="Helical" evidence="8">
    <location>
        <begin position="40"/>
        <end position="59"/>
    </location>
</feature>
<feature type="transmembrane region" description="Helical" evidence="8">
    <location>
        <begin position="231"/>
        <end position="253"/>
    </location>
</feature>
<evidence type="ECO:0000256" key="2">
    <source>
        <dbReference type="ARBA" id="ARBA00010110"/>
    </source>
</evidence>
<feature type="transmembrane region" description="Helical" evidence="8">
    <location>
        <begin position="71"/>
        <end position="94"/>
    </location>
</feature>
<feature type="transmembrane region" description="Helical" evidence="8">
    <location>
        <begin position="165"/>
        <end position="184"/>
    </location>
</feature>
<dbReference type="PANTHER" id="PTHR43057:SF1">
    <property type="entry name" value="ARSENICAL-RESISTANCE PROTEIN 3"/>
    <property type="match status" value="1"/>
</dbReference>
<feature type="transmembrane region" description="Helical" evidence="8">
    <location>
        <begin position="100"/>
        <end position="123"/>
    </location>
</feature>
<dbReference type="RefSeq" id="WP_308478358.1">
    <property type="nucleotide sequence ID" value="NZ_OY726397.1"/>
</dbReference>
<protein>
    <submittedName>
        <fullName evidence="9">Bile acid:sodium symporter</fullName>
    </submittedName>
</protein>
<feature type="transmembrane region" description="Helical" evidence="8">
    <location>
        <begin position="196"/>
        <end position="219"/>
    </location>
</feature>
<evidence type="ECO:0000256" key="5">
    <source>
        <dbReference type="ARBA" id="ARBA00022692"/>
    </source>
</evidence>
<comment type="subcellular location">
    <subcellularLocation>
        <location evidence="1">Cell membrane</location>
        <topology evidence="1">Multi-pass membrane protein</topology>
    </subcellularLocation>
</comment>